<evidence type="ECO:0000259" key="7">
    <source>
        <dbReference type="Pfam" id="PF02879"/>
    </source>
</evidence>
<dbReference type="InterPro" id="IPR005846">
    <property type="entry name" value="A-D-PHexomutase_a/b/a-III"/>
</dbReference>
<proteinExistence type="predicted"/>
<dbReference type="InterPro" id="IPR036900">
    <property type="entry name" value="A-D-PHexomutase_C_sf"/>
</dbReference>
<feature type="domain" description="Alpha-D-phosphohexomutase alpha/beta/alpha" evidence="8">
    <location>
        <begin position="151"/>
        <end position="247"/>
    </location>
</feature>
<dbReference type="AlphaFoldDB" id="A0A0G0UNY5"/>
<dbReference type="SUPFAM" id="SSF53738">
    <property type="entry name" value="Phosphoglucomutase, first 3 domains"/>
    <property type="match status" value="2"/>
</dbReference>
<keyword evidence="4" id="KW-0460">Magnesium</keyword>
<reference evidence="9 10" key="1">
    <citation type="journal article" date="2015" name="Nature">
        <title>rRNA introns, odd ribosomes, and small enigmatic genomes across a large radiation of phyla.</title>
        <authorList>
            <person name="Brown C.T."/>
            <person name="Hug L.A."/>
            <person name="Thomas B.C."/>
            <person name="Sharon I."/>
            <person name="Castelle C.J."/>
            <person name="Singh A."/>
            <person name="Wilkins M.J."/>
            <person name="Williams K.H."/>
            <person name="Banfield J.F."/>
        </authorList>
    </citation>
    <scope>NUCLEOTIDE SEQUENCE [LARGE SCALE GENOMIC DNA]</scope>
</reference>
<gene>
    <name evidence="9" type="ORF">UU38_C0001G0088</name>
</gene>
<keyword evidence="5" id="KW-0413">Isomerase</keyword>
<dbReference type="Pfam" id="PF02880">
    <property type="entry name" value="PGM_PMM_III"/>
    <property type="match status" value="1"/>
</dbReference>
<evidence type="ECO:0000256" key="1">
    <source>
        <dbReference type="ARBA" id="ARBA00001946"/>
    </source>
</evidence>
<dbReference type="Pfam" id="PF02879">
    <property type="entry name" value="PGM_PMM_II"/>
    <property type="match status" value="1"/>
</dbReference>
<evidence type="ECO:0000313" key="10">
    <source>
        <dbReference type="Proteomes" id="UP000033918"/>
    </source>
</evidence>
<evidence type="ECO:0000313" key="9">
    <source>
        <dbReference type="EMBL" id="KKR89186.1"/>
    </source>
</evidence>
<protein>
    <submittedName>
        <fullName evidence="9">Phosphomannomutase</fullName>
    </submittedName>
</protein>
<evidence type="ECO:0000256" key="3">
    <source>
        <dbReference type="ARBA" id="ARBA00022723"/>
    </source>
</evidence>
<dbReference type="Proteomes" id="UP000033918">
    <property type="component" value="Unassembled WGS sequence"/>
</dbReference>
<comment type="cofactor">
    <cofactor evidence="1">
        <name>Mg(2+)</name>
        <dbReference type="ChEBI" id="CHEBI:18420"/>
    </cofactor>
</comment>
<evidence type="ECO:0000256" key="2">
    <source>
        <dbReference type="ARBA" id="ARBA00022553"/>
    </source>
</evidence>
<evidence type="ECO:0000256" key="5">
    <source>
        <dbReference type="ARBA" id="ARBA00023235"/>
    </source>
</evidence>
<keyword evidence="2" id="KW-0597">Phosphoprotein</keyword>
<evidence type="ECO:0000259" key="6">
    <source>
        <dbReference type="Pfam" id="PF00408"/>
    </source>
</evidence>
<dbReference type="Gene3D" id="3.40.120.10">
    <property type="entry name" value="Alpha-D-Glucose-1,6-Bisphosphate, subunit A, domain 3"/>
    <property type="match status" value="2"/>
</dbReference>
<dbReference type="SUPFAM" id="SSF55957">
    <property type="entry name" value="Phosphoglucomutase, C-terminal domain"/>
    <property type="match status" value="1"/>
</dbReference>
<evidence type="ECO:0000259" key="8">
    <source>
        <dbReference type="Pfam" id="PF02880"/>
    </source>
</evidence>
<dbReference type="PANTHER" id="PTHR43771">
    <property type="entry name" value="PHOSPHOMANNOMUTASE"/>
    <property type="match status" value="1"/>
</dbReference>
<dbReference type="Gene3D" id="3.30.310.50">
    <property type="entry name" value="Alpha-D-phosphohexomutase, C-terminal domain"/>
    <property type="match status" value="1"/>
</dbReference>
<dbReference type="InterPro" id="IPR005843">
    <property type="entry name" value="A-D-PHexomutase_C"/>
</dbReference>
<organism evidence="9 10">
    <name type="scientific">Candidatus Wolfebacteria bacterium GW2011_GWB1_41_12</name>
    <dbReference type="NCBI Taxonomy" id="1619006"/>
    <lineage>
        <taxon>Bacteria</taxon>
        <taxon>Candidatus Wolfeibacteriota</taxon>
    </lineage>
</organism>
<keyword evidence="3" id="KW-0479">Metal-binding</keyword>
<dbReference type="PANTHER" id="PTHR43771:SF1">
    <property type="entry name" value="PHOSPHOMANNOMUTASE"/>
    <property type="match status" value="1"/>
</dbReference>
<dbReference type="GO" id="GO:0046872">
    <property type="term" value="F:metal ion binding"/>
    <property type="evidence" value="ECO:0007669"/>
    <property type="project" value="UniProtKB-KW"/>
</dbReference>
<dbReference type="GO" id="GO:0016868">
    <property type="term" value="F:intramolecular phosphotransferase activity"/>
    <property type="evidence" value="ECO:0007669"/>
    <property type="project" value="InterPro"/>
</dbReference>
<comment type="caution">
    <text evidence="9">The sequence shown here is derived from an EMBL/GenBank/DDBJ whole genome shotgun (WGS) entry which is preliminary data.</text>
</comment>
<dbReference type="Pfam" id="PF00408">
    <property type="entry name" value="PGM_PMM_IV"/>
    <property type="match status" value="1"/>
</dbReference>
<name>A0A0G0UNY5_9BACT</name>
<evidence type="ECO:0000256" key="4">
    <source>
        <dbReference type="ARBA" id="ARBA00022842"/>
    </source>
</evidence>
<sequence length="342" mass="39226">MFLKPKRKRSPPTGGRERVEETILYSLLTMAVMNYIKIYADFLKKFLRPRQKLKVVFDCSNGVAGPIIKQLTTDSQQLKTFLINEKSDGNFPAHGPNPLKPNALKQLQNEVKKHKATLGIIFDADGDRVFFIDNRGRFVDPDVISRLLIWHLKPKKVVIDVRTGWLVRKFKIKNSKLKIHESSVGHYFIKKLMRKTNADLGVERSGHYYFGPNIHNQKNLYFDSGILAAIETINAVSKLPYSLADFSDLFPPLYRSGEINIKIGQPQNIIKKIEKKLKNQAIKTSRLDGLTMEFNPSASPGKAWRFNLRPSNTEPLVRLNIEATDKRFLDNFLKKIYSLISN</sequence>
<dbReference type="InterPro" id="IPR016055">
    <property type="entry name" value="A-D-PHexomutase_a/b/a-I/II/III"/>
</dbReference>
<dbReference type="PRINTS" id="PR00509">
    <property type="entry name" value="PGMPMM"/>
</dbReference>
<feature type="domain" description="Alpha-D-phosphohexomutase C-terminal" evidence="6">
    <location>
        <begin position="258"/>
        <end position="335"/>
    </location>
</feature>
<accession>A0A0G0UNY5</accession>
<dbReference type="EMBL" id="LCAK01000001">
    <property type="protein sequence ID" value="KKR89186.1"/>
    <property type="molecule type" value="Genomic_DNA"/>
</dbReference>
<dbReference type="InterPro" id="IPR005841">
    <property type="entry name" value="Alpha-D-phosphohexomutase_SF"/>
</dbReference>
<dbReference type="PATRIC" id="fig|1619006.3.peg.92"/>
<dbReference type="GO" id="GO:0005975">
    <property type="term" value="P:carbohydrate metabolic process"/>
    <property type="evidence" value="ECO:0007669"/>
    <property type="project" value="InterPro"/>
</dbReference>
<dbReference type="InterPro" id="IPR005845">
    <property type="entry name" value="A-D-PHexomutase_a/b/a-II"/>
</dbReference>
<feature type="domain" description="Alpha-D-phosphohexomutase alpha/beta/alpha" evidence="7">
    <location>
        <begin position="39"/>
        <end position="136"/>
    </location>
</feature>